<dbReference type="GO" id="GO:0019210">
    <property type="term" value="F:kinase inhibitor activity"/>
    <property type="evidence" value="ECO:0007669"/>
    <property type="project" value="InterPro"/>
</dbReference>
<keyword evidence="2" id="KW-0418">Kinase</keyword>
<keyword evidence="2" id="KW-0808">Transferase</keyword>
<proteinExistence type="predicted"/>
<evidence type="ECO:0000313" key="3">
    <source>
        <dbReference type="Proteomes" id="UP001454036"/>
    </source>
</evidence>
<keyword evidence="3" id="KW-1185">Reference proteome</keyword>
<evidence type="ECO:0000256" key="1">
    <source>
        <dbReference type="SAM" id="MobiDB-lite"/>
    </source>
</evidence>
<gene>
    <name evidence="2" type="ORF">LIER_17238</name>
</gene>
<dbReference type="Proteomes" id="UP001454036">
    <property type="component" value="Unassembled WGS sequence"/>
</dbReference>
<sequence>MNAHLNAADEYSDEEYIDMEVGSQETIFCHFESNPIHPSREFEFQMFSSSSEKDTTTSPADELFYKGKLLPLHLPPRLQMVEKLLQNYGTYSFEESFSTPLFTPSANTPIANTPFESSEKADNQTGEDDQNSKKSWTRRMKLVKQSALHSKLKASRAYLKSFFTKSGCSYMASATALTNVNEPKVLQAEICKEKHAIVAIKAPIGQIQKGRHLITSSVISRSFKKEASADNEKGQHRRSFSVAFKRISSSQYTSSESSSSSSSASSSNNSKGFQDMHFFKKSISTNLEVENPIQAAIAHCKKSQQQFHSRKTLSDIGLCSLSASRIIH</sequence>
<dbReference type="PANTHER" id="PTHR33312">
    <property type="entry name" value="MEMBRANE-ASSOCIATED KINASE REGULATOR 4-RELATED"/>
    <property type="match status" value="1"/>
</dbReference>
<dbReference type="AlphaFoldDB" id="A0AAV3QC76"/>
<dbReference type="GO" id="GO:0016301">
    <property type="term" value="F:kinase activity"/>
    <property type="evidence" value="ECO:0007669"/>
    <property type="project" value="UniProtKB-KW"/>
</dbReference>
<comment type="caution">
    <text evidence="2">The sequence shown here is derived from an EMBL/GenBank/DDBJ whole genome shotgun (WGS) entry which is preliminary data.</text>
</comment>
<dbReference type="GO" id="GO:0005886">
    <property type="term" value="C:plasma membrane"/>
    <property type="evidence" value="ECO:0007669"/>
    <property type="project" value="InterPro"/>
</dbReference>
<feature type="region of interest" description="Disordered" evidence="1">
    <location>
        <begin position="108"/>
        <end position="137"/>
    </location>
</feature>
<name>A0AAV3QC76_LITER</name>
<dbReference type="PANTHER" id="PTHR33312:SF5">
    <property type="entry name" value="MEMBRANE-ASSOCIATED KINASE REGULATOR 4-RELATED"/>
    <property type="match status" value="1"/>
</dbReference>
<accession>A0AAV3QC76</accession>
<dbReference type="EMBL" id="BAABME010003985">
    <property type="protein sequence ID" value="GAA0160757.1"/>
    <property type="molecule type" value="Genomic_DNA"/>
</dbReference>
<evidence type="ECO:0000313" key="2">
    <source>
        <dbReference type="EMBL" id="GAA0160757.1"/>
    </source>
</evidence>
<protein>
    <submittedName>
        <fullName evidence="2">Kinase modulator</fullName>
    </submittedName>
</protein>
<organism evidence="2 3">
    <name type="scientific">Lithospermum erythrorhizon</name>
    <name type="common">Purple gromwell</name>
    <name type="synonym">Lithospermum officinale var. erythrorhizon</name>
    <dbReference type="NCBI Taxonomy" id="34254"/>
    <lineage>
        <taxon>Eukaryota</taxon>
        <taxon>Viridiplantae</taxon>
        <taxon>Streptophyta</taxon>
        <taxon>Embryophyta</taxon>
        <taxon>Tracheophyta</taxon>
        <taxon>Spermatophyta</taxon>
        <taxon>Magnoliopsida</taxon>
        <taxon>eudicotyledons</taxon>
        <taxon>Gunneridae</taxon>
        <taxon>Pentapetalae</taxon>
        <taxon>asterids</taxon>
        <taxon>lamiids</taxon>
        <taxon>Boraginales</taxon>
        <taxon>Boraginaceae</taxon>
        <taxon>Boraginoideae</taxon>
        <taxon>Lithospermeae</taxon>
        <taxon>Lithospermum</taxon>
    </lineage>
</organism>
<reference evidence="2 3" key="1">
    <citation type="submission" date="2024-01" db="EMBL/GenBank/DDBJ databases">
        <title>The complete chloroplast genome sequence of Lithospermum erythrorhizon: insights into the phylogenetic relationship among Boraginaceae species and the maternal lineages of purple gromwells.</title>
        <authorList>
            <person name="Okada T."/>
            <person name="Watanabe K."/>
        </authorList>
    </citation>
    <scope>NUCLEOTIDE SEQUENCE [LARGE SCALE GENOMIC DNA]</scope>
</reference>
<dbReference type="InterPro" id="IPR039620">
    <property type="entry name" value="BKI1/MAKR1/3/4"/>
</dbReference>